<dbReference type="Pfam" id="PF04773">
    <property type="entry name" value="FecR"/>
    <property type="match status" value="1"/>
</dbReference>
<dbReference type="Gene3D" id="2.60.120.1440">
    <property type="match status" value="1"/>
</dbReference>
<dbReference type="Gene3D" id="3.55.50.30">
    <property type="match status" value="1"/>
</dbReference>
<evidence type="ECO:0000259" key="2">
    <source>
        <dbReference type="Pfam" id="PF04773"/>
    </source>
</evidence>
<reference evidence="4 5" key="1">
    <citation type="submission" date="2024-03" db="EMBL/GenBank/DDBJ databases">
        <title>Chitinophaga caseinilytica sp. nov., a casein hydrolysing bacterium isolated from forest soil.</title>
        <authorList>
            <person name="Lee D.S."/>
            <person name="Han D.M."/>
            <person name="Baek J.H."/>
            <person name="Choi D.G."/>
            <person name="Jeon J.H."/>
            <person name="Jeon C.O."/>
        </authorList>
    </citation>
    <scope>NUCLEOTIDE SEQUENCE [LARGE SCALE GENOMIC DNA]</scope>
    <source>
        <strain evidence="4 5">KACC 19118</strain>
    </source>
</reference>
<dbReference type="InterPro" id="IPR032508">
    <property type="entry name" value="FecR_C"/>
</dbReference>
<feature type="domain" description="FecR protein" evidence="2">
    <location>
        <begin position="112"/>
        <end position="202"/>
    </location>
</feature>
<feature type="transmembrane region" description="Helical" evidence="1">
    <location>
        <begin position="83"/>
        <end position="101"/>
    </location>
</feature>
<keyword evidence="1" id="KW-0812">Transmembrane</keyword>
<keyword evidence="1" id="KW-1133">Transmembrane helix</keyword>
<evidence type="ECO:0000313" key="5">
    <source>
        <dbReference type="Proteomes" id="UP001449657"/>
    </source>
</evidence>
<dbReference type="InterPro" id="IPR012373">
    <property type="entry name" value="Ferrdict_sens_TM"/>
</dbReference>
<organism evidence="4 5">
    <name type="scientific">Chitinophaga caseinilytica</name>
    <dbReference type="NCBI Taxonomy" id="2267521"/>
    <lineage>
        <taxon>Bacteria</taxon>
        <taxon>Pseudomonadati</taxon>
        <taxon>Bacteroidota</taxon>
        <taxon>Chitinophagia</taxon>
        <taxon>Chitinophagales</taxon>
        <taxon>Chitinophagaceae</taxon>
        <taxon>Chitinophaga</taxon>
    </lineage>
</organism>
<evidence type="ECO:0000259" key="3">
    <source>
        <dbReference type="Pfam" id="PF16344"/>
    </source>
</evidence>
<dbReference type="PANTHER" id="PTHR30273:SF2">
    <property type="entry name" value="PROTEIN FECR"/>
    <property type="match status" value="1"/>
</dbReference>
<sequence length="334" mass="37266">MNDQHLLQLLDKYLRNTCSPEEKQALETWLERYESPFRDAAPDPAPRLAAVYDSISARLKAEGEMPEAPATPVRHIRARWWKVAAAAAVLITGAATTWTILQKPVMLLASAPAGESTFVELPDGSRVWLNASSSLEYPGNMARNGRTVRLKGEGYFEVAPDQQQPFVVQTQDLSVQVLGTSFNLKAYNEDAALETALIEGKVAVSLLSAPARRQLLAPGQKLLLTRKNTPGAGGEDWGNFYAQVQNNTKTKDTIATETLWRKGRLQFRDQSFAELAKIMERWYDKRIIIADPALNDNRFSGEFRKEGIKDALNALQLIANFTYDMRGDTVIIKQ</sequence>
<dbReference type="EMBL" id="CP150096">
    <property type="protein sequence ID" value="WZN46878.1"/>
    <property type="molecule type" value="Genomic_DNA"/>
</dbReference>
<accession>A0ABZ2Z5K4</accession>
<dbReference type="InterPro" id="IPR006860">
    <property type="entry name" value="FecR"/>
</dbReference>
<dbReference type="RefSeq" id="WP_341841552.1">
    <property type="nucleotide sequence ID" value="NZ_CP149792.1"/>
</dbReference>
<keyword evidence="5" id="KW-1185">Reference proteome</keyword>
<evidence type="ECO:0000313" key="4">
    <source>
        <dbReference type="EMBL" id="WZN46878.1"/>
    </source>
</evidence>
<name>A0ABZ2Z5K4_9BACT</name>
<proteinExistence type="predicted"/>
<gene>
    <name evidence="4" type="ORF">WJU22_01605</name>
</gene>
<evidence type="ECO:0000256" key="1">
    <source>
        <dbReference type="SAM" id="Phobius"/>
    </source>
</evidence>
<dbReference type="Proteomes" id="UP001449657">
    <property type="component" value="Chromosome"/>
</dbReference>
<protein>
    <submittedName>
        <fullName evidence="4">FecR domain-containing protein</fullName>
    </submittedName>
</protein>
<dbReference type="Pfam" id="PF16344">
    <property type="entry name" value="FecR_C"/>
    <property type="match status" value="1"/>
</dbReference>
<dbReference type="PIRSF" id="PIRSF018266">
    <property type="entry name" value="FecR"/>
    <property type="match status" value="1"/>
</dbReference>
<keyword evidence="1" id="KW-0472">Membrane</keyword>
<feature type="domain" description="Protein FecR C-terminal" evidence="3">
    <location>
        <begin position="265"/>
        <end position="332"/>
    </location>
</feature>
<dbReference type="PANTHER" id="PTHR30273">
    <property type="entry name" value="PERIPLASMIC SIGNAL SENSOR AND SIGMA FACTOR ACTIVATOR FECR-RELATED"/>
    <property type="match status" value="1"/>
</dbReference>